<proteinExistence type="predicted"/>
<gene>
    <name evidence="3" type="ORF">BCF88_10658</name>
    <name evidence="2" type="ORF">BCF88_11223</name>
</gene>
<dbReference type="Proteomes" id="UP000247715">
    <property type="component" value="Unassembled WGS sequence"/>
</dbReference>
<evidence type="ECO:0000313" key="4">
    <source>
        <dbReference type="Proteomes" id="UP000247715"/>
    </source>
</evidence>
<dbReference type="Gene3D" id="1.10.10.60">
    <property type="entry name" value="Homeodomain-like"/>
    <property type="match status" value="1"/>
</dbReference>
<comment type="caution">
    <text evidence="3">The sequence shown here is derived from an EMBL/GenBank/DDBJ whole genome shotgun (WGS) entry which is preliminary data.</text>
</comment>
<evidence type="ECO:0000313" key="3">
    <source>
        <dbReference type="EMBL" id="PYF43079.1"/>
    </source>
</evidence>
<organism evidence="3 4">
    <name type="scientific">Metamycoplasma alkalescens</name>
    <dbReference type="NCBI Taxonomy" id="45363"/>
    <lineage>
        <taxon>Bacteria</taxon>
        <taxon>Bacillati</taxon>
        <taxon>Mycoplasmatota</taxon>
        <taxon>Mycoplasmoidales</taxon>
        <taxon>Metamycoplasmataceae</taxon>
        <taxon>Metamycoplasma</taxon>
    </lineage>
</organism>
<dbReference type="EMBL" id="QKLP01000012">
    <property type="protein sequence ID" value="PYF42262.1"/>
    <property type="molecule type" value="Genomic_DNA"/>
</dbReference>
<dbReference type="EMBL" id="QKLP01000006">
    <property type="protein sequence ID" value="PYF43079.1"/>
    <property type="molecule type" value="Genomic_DNA"/>
</dbReference>
<dbReference type="AlphaFoldDB" id="A0A318U502"/>
<dbReference type="RefSeq" id="WP_422385591.1">
    <property type="nucleotide sequence ID" value="NZ_QKLP01000006.1"/>
</dbReference>
<reference evidence="3 4" key="1">
    <citation type="submission" date="2018-06" db="EMBL/GenBank/DDBJ databases">
        <title>Genomic Encyclopedia of Archaeal and Bacterial Type Strains, Phase II (KMG-II): from individual species to whole genera.</title>
        <authorList>
            <person name="Goeker M."/>
        </authorList>
    </citation>
    <scope>NUCLEOTIDE SEQUENCE [LARGE SCALE GENOMIC DNA]</scope>
    <source>
        <strain evidence="3 4">ATCC 29103</strain>
    </source>
</reference>
<dbReference type="InterPro" id="IPR025246">
    <property type="entry name" value="IS30-like_HTH"/>
</dbReference>
<feature type="non-terminal residue" evidence="3">
    <location>
        <position position="52"/>
    </location>
</feature>
<name>A0A318U502_9BACT</name>
<sequence>MNYNKNNKYKHINEVERSYIKFELNRNKSIRSIAKKLDRSPSTIMREIKRNT</sequence>
<dbReference type="Pfam" id="PF13936">
    <property type="entry name" value="HTH_38"/>
    <property type="match status" value="1"/>
</dbReference>
<protein>
    <submittedName>
        <fullName evidence="3">IS30 family transposase</fullName>
    </submittedName>
</protein>
<evidence type="ECO:0000259" key="1">
    <source>
        <dbReference type="Pfam" id="PF13936"/>
    </source>
</evidence>
<evidence type="ECO:0000313" key="2">
    <source>
        <dbReference type="EMBL" id="PYF42262.1"/>
    </source>
</evidence>
<feature type="domain" description="Transposase IS30-like HTH" evidence="1">
    <location>
        <begin position="8"/>
        <end position="51"/>
    </location>
</feature>
<accession>A0A318U502</accession>